<dbReference type="GeneID" id="114848065"/>
<evidence type="ECO:0000256" key="4">
    <source>
        <dbReference type="SAM" id="Coils"/>
    </source>
</evidence>
<feature type="signal peptide" evidence="5">
    <location>
        <begin position="1"/>
        <end position="19"/>
    </location>
</feature>
<evidence type="ECO:0000256" key="2">
    <source>
        <dbReference type="ARBA" id="ARBA00022525"/>
    </source>
</evidence>
<evidence type="ECO:0000313" key="7">
    <source>
        <dbReference type="Proteomes" id="UP000515150"/>
    </source>
</evidence>
<keyword evidence="7" id="KW-1185">Reference proteome</keyword>
<evidence type="ECO:0000259" key="6">
    <source>
        <dbReference type="PROSITE" id="PS50871"/>
    </source>
</evidence>
<dbReference type="RefSeq" id="XP_028994064.1">
    <property type="nucleotide sequence ID" value="XM_029138231.2"/>
</dbReference>
<feature type="chain" id="PRO_5027925979" evidence="5">
    <location>
        <begin position="20"/>
        <end position="211"/>
    </location>
</feature>
<comment type="subcellular location">
    <subcellularLocation>
        <location evidence="1">Secreted</location>
    </subcellularLocation>
</comment>
<organism evidence="7 8">
    <name type="scientific">Betta splendens</name>
    <name type="common">Siamese fighting fish</name>
    <dbReference type="NCBI Taxonomy" id="158456"/>
    <lineage>
        <taxon>Eukaryota</taxon>
        <taxon>Metazoa</taxon>
        <taxon>Chordata</taxon>
        <taxon>Craniata</taxon>
        <taxon>Vertebrata</taxon>
        <taxon>Euteleostomi</taxon>
        <taxon>Actinopterygii</taxon>
        <taxon>Neopterygii</taxon>
        <taxon>Teleostei</taxon>
        <taxon>Neoteleostei</taxon>
        <taxon>Acanthomorphata</taxon>
        <taxon>Anabantaria</taxon>
        <taxon>Anabantiformes</taxon>
        <taxon>Anabantoidei</taxon>
        <taxon>Osphronemidae</taxon>
        <taxon>Betta</taxon>
    </lineage>
</organism>
<dbReference type="InParanoid" id="A0A6P7LJU9"/>
<dbReference type="SUPFAM" id="SSF49842">
    <property type="entry name" value="TNF-like"/>
    <property type="match status" value="1"/>
</dbReference>
<protein>
    <submittedName>
        <fullName evidence="8">Complement C1q-like protein 3</fullName>
    </submittedName>
</protein>
<feature type="coiled-coil region" evidence="4">
    <location>
        <begin position="48"/>
        <end position="75"/>
    </location>
</feature>
<dbReference type="PROSITE" id="PS50871">
    <property type="entry name" value="C1Q"/>
    <property type="match status" value="1"/>
</dbReference>
<keyword evidence="4" id="KW-0175">Coiled coil</keyword>
<dbReference type="Gene3D" id="2.60.120.40">
    <property type="match status" value="1"/>
</dbReference>
<sequence>MNFPILLCVLLLFCGLTFAQGDSNDPDTEKQGPTQSCFPDLCNLLKEFGAMKEKLESVEAKMKESQTEILELKNKAQNKIAFSAATGGSGHIGPVNTDTTLIFRTVITNVGNAYNPLTGIFTAPVAGIYYFTFFYHAGGSNPVSLFLIKKSEVVVTAHDHRTLQDGADNGGNAVFLQLQQGDQVYVRLGANTHVWGNNDITTFSGALISQT</sequence>
<dbReference type="KEGG" id="bspl:114848065"/>
<dbReference type="InterPro" id="IPR008983">
    <property type="entry name" value="Tumour_necrosis_fac-like_dom"/>
</dbReference>
<dbReference type="SMART" id="SM00110">
    <property type="entry name" value="C1Q"/>
    <property type="match status" value="1"/>
</dbReference>
<dbReference type="AlphaFoldDB" id="A0A6P7LJU9"/>
<evidence type="ECO:0000313" key="8">
    <source>
        <dbReference type="RefSeq" id="XP_028994064.1"/>
    </source>
</evidence>
<proteinExistence type="predicted"/>
<dbReference type="Pfam" id="PF00386">
    <property type="entry name" value="C1q"/>
    <property type="match status" value="1"/>
</dbReference>
<evidence type="ECO:0000256" key="1">
    <source>
        <dbReference type="ARBA" id="ARBA00004613"/>
    </source>
</evidence>
<evidence type="ECO:0000256" key="5">
    <source>
        <dbReference type="SAM" id="SignalP"/>
    </source>
</evidence>
<gene>
    <name evidence="8" type="primary">LOC114848065</name>
</gene>
<dbReference type="PANTHER" id="PTHR22923">
    <property type="entry name" value="CEREBELLIN-RELATED"/>
    <property type="match status" value="1"/>
</dbReference>
<keyword evidence="2" id="KW-0964">Secreted</keyword>
<dbReference type="PRINTS" id="PR00007">
    <property type="entry name" value="COMPLEMNTC1Q"/>
</dbReference>
<dbReference type="InterPro" id="IPR050822">
    <property type="entry name" value="Cerebellin_Synaptic_Org"/>
</dbReference>
<dbReference type="FunCoup" id="A0A6P7LJU9">
    <property type="interactions" value="3"/>
</dbReference>
<keyword evidence="3 5" id="KW-0732">Signal</keyword>
<accession>A0A6P7LJU9</accession>
<reference evidence="8" key="1">
    <citation type="submission" date="2025-08" db="UniProtKB">
        <authorList>
            <consortium name="RefSeq"/>
        </authorList>
    </citation>
    <scope>IDENTIFICATION</scope>
</reference>
<evidence type="ECO:0000256" key="3">
    <source>
        <dbReference type="ARBA" id="ARBA00022729"/>
    </source>
</evidence>
<dbReference type="PANTHER" id="PTHR22923:SF102">
    <property type="entry name" value="CEREBELLIN 13-RELATED"/>
    <property type="match status" value="1"/>
</dbReference>
<dbReference type="Proteomes" id="UP000515150">
    <property type="component" value="Chromosome 2"/>
</dbReference>
<feature type="domain" description="C1q" evidence="6">
    <location>
        <begin position="75"/>
        <end position="211"/>
    </location>
</feature>
<dbReference type="GO" id="GO:0005576">
    <property type="term" value="C:extracellular region"/>
    <property type="evidence" value="ECO:0007669"/>
    <property type="project" value="UniProtKB-SubCell"/>
</dbReference>
<name>A0A6P7LJU9_BETSP</name>
<dbReference type="OrthoDB" id="6154955at2759"/>
<dbReference type="InterPro" id="IPR001073">
    <property type="entry name" value="C1q_dom"/>
</dbReference>